<proteinExistence type="predicted"/>
<dbReference type="Proteomes" id="UP000006729">
    <property type="component" value="Chromosome 9"/>
</dbReference>
<dbReference type="EMBL" id="CM009298">
    <property type="protein sequence ID" value="KAI9389101.1"/>
    <property type="molecule type" value="Genomic_DNA"/>
</dbReference>
<keyword evidence="2" id="KW-1185">Reference proteome</keyword>
<evidence type="ECO:0000313" key="2">
    <source>
        <dbReference type="Proteomes" id="UP000006729"/>
    </source>
</evidence>
<name>A0ACC0SIR7_POPTR</name>
<protein>
    <submittedName>
        <fullName evidence="1">Uncharacterized protein</fullName>
    </submittedName>
</protein>
<evidence type="ECO:0000313" key="1">
    <source>
        <dbReference type="EMBL" id="KAI9389101.1"/>
    </source>
</evidence>
<organism evidence="1 2">
    <name type="scientific">Populus trichocarpa</name>
    <name type="common">Western balsam poplar</name>
    <name type="synonym">Populus balsamifera subsp. trichocarpa</name>
    <dbReference type="NCBI Taxonomy" id="3694"/>
    <lineage>
        <taxon>Eukaryota</taxon>
        <taxon>Viridiplantae</taxon>
        <taxon>Streptophyta</taxon>
        <taxon>Embryophyta</taxon>
        <taxon>Tracheophyta</taxon>
        <taxon>Spermatophyta</taxon>
        <taxon>Magnoliopsida</taxon>
        <taxon>eudicotyledons</taxon>
        <taxon>Gunneridae</taxon>
        <taxon>Pentapetalae</taxon>
        <taxon>rosids</taxon>
        <taxon>fabids</taxon>
        <taxon>Malpighiales</taxon>
        <taxon>Salicaceae</taxon>
        <taxon>Saliceae</taxon>
        <taxon>Populus</taxon>
    </lineage>
</organism>
<reference evidence="1 2" key="1">
    <citation type="journal article" date="2006" name="Science">
        <title>The genome of black cottonwood, Populus trichocarpa (Torr. &amp; Gray).</title>
        <authorList>
            <person name="Tuskan G.A."/>
            <person name="Difazio S."/>
            <person name="Jansson S."/>
            <person name="Bohlmann J."/>
            <person name="Grigoriev I."/>
            <person name="Hellsten U."/>
            <person name="Putnam N."/>
            <person name="Ralph S."/>
            <person name="Rombauts S."/>
            <person name="Salamov A."/>
            <person name="Schein J."/>
            <person name="Sterck L."/>
            <person name="Aerts A."/>
            <person name="Bhalerao R.R."/>
            <person name="Bhalerao R.P."/>
            <person name="Blaudez D."/>
            <person name="Boerjan W."/>
            <person name="Brun A."/>
            <person name="Brunner A."/>
            <person name="Busov V."/>
            <person name="Campbell M."/>
            <person name="Carlson J."/>
            <person name="Chalot M."/>
            <person name="Chapman J."/>
            <person name="Chen G.L."/>
            <person name="Cooper D."/>
            <person name="Coutinho P.M."/>
            <person name="Couturier J."/>
            <person name="Covert S."/>
            <person name="Cronk Q."/>
            <person name="Cunningham R."/>
            <person name="Davis J."/>
            <person name="Degroeve S."/>
            <person name="Dejardin A."/>
            <person name="Depamphilis C."/>
            <person name="Detter J."/>
            <person name="Dirks B."/>
            <person name="Dubchak I."/>
            <person name="Duplessis S."/>
            <person name="Ehlting J."/>
            <person name="Ellis B."/>
            <person name="Gendler K."/>
            <person name="Goodstein D."/>
            <person name="Gribskov M."/>
            <person name="Grimwood J."/>
            <person name="Groover A."/>
            <person name="Gunter L."/>
            <person name="Hamberger B."/>
            <person name="Heinze B."/>
            <person name="Helariutta Y."/>
            <person name="Henrissat B."/>
            <person name="Holligan D."/>
            <person name="Holt R."/>
            <person name="Huang W."/>
            <person name="Islam-Faridi N."/>
            <person name="Jones S."/>
            <person name="Jones-Rhoades M."/>
            <person name="Jorgensen R."/>
            <person name="Joshi C."/>
            <person name="Kangasjarvi J."/>
            <person name="Karlsson J."/>
            <person name="Kelleher C."/>
            <person name="Kirkpatrick R."/>
            <person name="Kirst M."/>
            <person name="Kohler A."/>
            <person name="Kalluri U."/>
            <person name="Larimer F."/>
            <person name="Leebens-Mack J."/>
            <person name="Leple J.C."/>
            <person name="Locascio P."/>
            <person name="Lou Y."/>
            <person name="Lucas S."/>
            <person name="Martin F."/>
            <person name="Montanini B."/>
            <person name="Napoli C."/>
            <person name="Nelson D.R."/>
            <person name="Nelson C."/>
            <person name="Nieminen K."/>
            <person name="Nilsson O."/>
            <person name="Pereda V."/>
            <person name="Peter G."/>
            <person name="Philippe R."/>
            <person name="Pilate G."/>
            <person name="Poliakov A."/>
            <person name="Razumovskaya J."/>
            <person name="Richardson P."/>
            <person name="Rinaldi C."/>
            <person name="Ritland K."/>
            <person name="Rouze P."/>
            <person name="Ryaboy D."/>
            <person name="Schmutz J."/>
            <person name="Schrader J."/>
            <person name="Segerman B."/>
            <person name="Shin H."/>
            <person name="Siddiqui A."/>
            <person name="Sterky F."/>
            <person name="Terry A."/>
            <person name="Tsai C.J."/>
            <person name="Uberbacher E."/>
            <person name="Unneberg P."/>
            <person name="Vahala J."/>
            <person name="Wall K."/>
            <person name="Wessler S."/>
            <person name="Yang G."/>
            <person name="Yin T."/>
            <person name="Douglas C."/>
            <person name="Marra M."/>
            <person name="Sandberg G."/>
            <person name="Van de Peer Y."/>
            <person name="Rokhsar D."/>
        </authorList>
    </citation>
    <scope>NUCLEOTIDE SEQUENCE [LARGE SCALE GENOMIC DNA]</scope>
    <source>
        <strain evidence="2">cv. Nisqually</strain>
    </source>
</reference>
<comment type="caution">
    <text evidence="1">The sequence shown here is derived from an EMBL/GenBank/DDBJ whole genome shotgun (WGS) entry which is preliminary data.</text>
</comment>
<sequence>MKEMKGRSSLVDEFSPAFYGLCTVGGIISAGTTPLAITHDVFKVNMQAFHSGKGGVWSLYC</sequence>
<gene>
    <name evidence="1" type="ORF">POPTR_009G168550v4</name>
</gene>
<accession>A0ACC0SIR7</accession>